<reference evidence="1 2" key="1">
    <citation type="journal article" date="2014" name="Genome Announc.">
        <title>Draft genome sequences of six enterohepatic helicobacter species isolated from humans and one from rhesus macaques.</title>
        <authorList>
            <person name="Shen Z."/>
            <person name="Sheh A."/>
            <person name="Young S.K."/>
            <person name="Abouelliel A."/>
            <person name="Ward D.V."/>
            <person name="Earl A.M."/>
            <person name="Fox J.G."/>
        </authorList>
    </citation>
    <scope>NUCLEOTIDE SEQUENCE [LARGE SCALE GENOMIC DNA]</scope>
    <source>
        <strain evidence="1 2">MIT 99-5501</strain>
    </source>
</reference>
<organism evidence="1 2">
    <name type="scientific">Helicobacter macacae MIT 99-5501</name>
    <dbReference type="NCBI Taxonomy" id="1357400"/>
    <lineage>
        <taxon>Bacteria</taxon>
        <taxon>Pseudomonadati</taxon>
        <taxon>Campylobacterota</taxon>
        <taxon>Epsilonproteobacteria</taxon>
        <taxon>Campylobacterales</taxon>
        <taxon>Helicobacteraceae</taxon>
        <taxon>Helicobacter</taxon>
    </lineage>
</organism>
<gene>
    <name evidence="1" type="ORF">HMPREF2086_00474</name>
</gene>
<dbReference type="STRING" id="1357400.HMPREF2086_00474"/>
<dbReference type="InterPro" id="IPR038763">
    <property type="entry name" value="DHH_sf"/>
</dbReference>
<sequence>MKVFHLSHTDLDGYGCQYVANKVFDDICFFNANYGKEVSVRLQHICTKIDAQLTKGDMTSTLSLLESKFRPKLSDKSNNKADKKLDSSDIGEQFLILITDLNLTPSEAKWLNEKIASYEASGHNVKALLLDHHISGEECAKIYEWYHLDDTRCASKITYETLPKMFSLENQKLENLSKLKDFIEMINAIDIWLEDGENFEFGKVALGMIAMSNELNRFMFDEPHRAYKFALLDFAFEYLQKGAVEFDNAVFMLKKLALKGTPDKETMDSVCSRIQCELLEGMKENCTIFYGDKRGFLSYCMGGISVLANRFLRQNEEYDFYMDINMRGTISLRANGACDVSELSKEVFNGGGHKNAAGGKLDNFKESFLYEDIKSQVQNALQG</sequence>
<evidence type="ECO:0008006" key="3">
    <source>
        <dbReference type="Google" id="ProtNLM"/>
    </source>
</evidence>
<dbReference type="PATRIC" id="fig|1357400.3.peg.645"/>
<protein>
    <recommendedName>
        <fullName evidence="3">DHHA1 domain-containing protein</fullName>
    </recommendedName>
</protein>
<proteinExistence type="predicted"/>
<dbReference type="Gene3D" id="3.10.310.30">
    <property type="match status" value="1"/>
</dbReference>
<dbReference type="AlphaFoldDB" id="V8CCQ7"/>
<dbReference type="HOGENOM" id="CLU_789737_0_0_7"/>
<dbReference type="OrthoDB" id="5800592at2"/>
<keyword evidence="2" id="KW-1185">Reference proteome</keyword>
<evidence type="ECO:0000313" key="1">
    <source>
        <dbReference type="EMBL" id="ETD25139.1"/>
    </source>
</evidence>
<dbReference type="SUPFAM" id="SSF64182">
    <property type="entry name" value="DHH phosphoesterases"/>
    <property type="match status" value="1"/>
</dbReference>
<accession>V8CCQ7</accession>
<evidence type="ECO:0000313" key="2">
    <source>
        <dbReference type="Proteomes" id="UP000018731"/>
    </source>
</evidence>
<dbReference type="RefSeq" id="WP_023927176.1">
    <property type="nucleotide sequence ID" value="NZ_KI669454.1"/>
</dbReference>
<dbReference type="InterPro" id="IPR052968">
    <property type="entry name" value="Nucleotide_metab_enz"/>
</dbReference>
<dbReference type="PANTHER" id="PTHR42146">
    <property type="entry name" value="3',5'-CYCLIC-NUCLEOTIDE PHOSPHODIESTERASE"/>
    <property type="match status" value="1"/>
</dbReference>
<dbReference type="EMBL" id="AZJI01000001">
    <property type="protein sequence ID" value="ETD25139.1"/>
    <property type="molecule type" value="Genomic_DNA"/>
</dbReference>
<comment type="caution">
    <text evidence="1">The sequence shown here is derived from an EMBL/GenBank/DDBJ whole genome shotgun (WGS) entry which is preliminary data.</text>
</comment>
<name>V8CCQ7_9HELI</name>
<dbReference type="Proteomes" id="UP000018731">
    <property type="component" value="Unassembled WGS sequence"/>
</dbReference>
<dbReference type="PANTHER" id="PTHR42146:SF1">
    <property type="entry name" value="OLIGORIBONUCLEASE NRNB"/>
    <property type="match status" value="1"/>
</dbReference>
<dbReference type="eggNOG" id="COG2404">
    <property type="taxonomic scope" value="Bacteria"/>
</dbReference>